<dbReference type="NCBIfam" id="TIGR02273">
    <property type="entry name" value="16S_RimM"/>
    <property type="match status" value="1"/>
</dbReference>
<protein>
    <recommendedName>
        <fullName evidence="5">Ribosome maturation factor RimM</fullName>
    </recommendedName>
</protein>
<dbReference type="InterPro" id="IPR009000">
    <property type="entry name" value="Transl_B-barrel_sf"/>
</dbReference>
<dbReference type="AlphaFoldDB" id="A0A6M8B8E0"/>
<dbReference type="InterPro" id="IPR002676">
    <property type="entry name" value="RimM_N"/>
</dbReference>
<dbReference type="PANTHER" id="PTHR33692:SF1">
    <property type="entry name" value="RIBOSOME MATURATION FACTOR RIMM"/>
    <property type="match status" value="1"/>
</dbReference>
<keyword evidence="4 5" id="KW-0143">Chaperone</keyword>
<dbReference type="KEGG" id="amam:HPC72_03760"/>
<evidence type="ECO:0000259" key="7">
    <source>
        <dbReference type="Pfam" id="PF01782"/>
    </source>
</evidence>
<evidence type="ECO:0000256" key="1">
    <source>
        <dbReference type="ARBA" id="ARBA00022490"/>
    </source>
</evidence>
<name>A0A6M8B8E0_9ACTO</name>
<keyword evidence="2 5" id="KW-0690">Ribosome biogenesis</keyword>
<dbReference type="Proteomes" id="UP000504752">
    <property type="component" value="Chromosome"/>
</dbReference>
<evidence type="ECO:0000313" key="10">
    <source>
        <dbReference type="Proteomes" id="UP000504752"/>
    </source>
</evidence>
<accession>A0A6M8B8E0</accession>
<evidence type="ECO:0000256" key="5">
    <source>
        <dbReference type="HAMAP-Rule" id="MF_00014"/>
    </source>
</evidence>
<dbReference type="SUPFAM" id="SSF50346">
    <property type="entry name" value="PRC-barrel domain"/>
    <property type="match status" value="1"/>
</dbReference>
<comment type="subcellular location">
    <subcellularLocation>
        <location evidence="5">Cytoplasm</location>
    </subcellularLocation>
</comment>
<dbReference type="HAMAP" id="MF_00014">
    <property type="entry name" value="Ribosome_mat_RimM"/>
    <property type="match status" value="1"/>
</dbReference>
<feature type="region of interest" description="Disordered" evidence="6">
    <location>
        <begin position="179"/>
        <end position="207"/>
    </location>
</feature>
<dbReference type="GO" id="GO:0005737">
    <property type="term" value="C:cytoplasm"/>
    <property type="evidence" value="ECO:0007669"/>
    <property type="project" value="UniProtKB-SubCell"/>
</dbReference>
<organism evidence="9 10">
    <name type="scientific">Actinomyces marmotae</name>
    <dbReference type="NCBI Taxonomy" id="2737173"/>
    <lineage>
        <taxon>Bacteria</taxon>
        <taxon>Bacillati</taxon>
        <taxon>Actinomycetota</taxon>
        <taxon>Actinomycetes</taxon>
        <taxon>Actinomycetales</taxon>
        <taxon>Actinomycetaceae</taxon>
        <taxon>Actinomyces</taxon>
    </lineage>
</organism>
<dbReference type="GO" id="GO:0005840">
    <property type="term" value="C:ribosome"/>
    <property type="evidence" value="ECO:0007669"/>
    <property type="project" value="InterPro"/>
</dbReference>
<evidence type="ECO:0000259" key="8">
    <source>
        <dbReference type="Pfam" id="PF24986"/>
    </source>
</evidence>
<feature type="compositionally biased region" description="Low complexity" evidence="6">
    <location>
        <begin position="183"/>
        <end position="207"/>
    </location>
</feature>
<gene>
    <name evidence="5 9" type="primary">rimM</name>
    <name evidence="9" type="ORF">HPC72_03760</name>
</gene>
<feature type="domain" description="RimM N-terminal" evidence="7">
    <location>
        <begin position="5"/>
        <end position="88"/>
    </location>
</feature>
<sequence length="207" mass="21635">MQLTVAIIGPAHALKGEVRLEIRSDDPRGRLASGAVLATQDRSGKPAADLTVERLRFDGTRWFAVFAEAPDRSTAEALRGHRLLIDTDAEPEDEDDDAWYRHQLVGLAARHIDGTGLGAVTDLEPGVAQDRLIITTPSGQRVAVPFVEALVPEVDPEAGLVIIDPPGGLFPGIGAAEVSEETAGASGPRGARGARSAGQAADGGDHD</sequence>
<evidence type="ECO:0000256" key="4">
    <source>
        <dbReference type="ARBA" id="ARBA00023186"/>
    </source>
</evidence>
<dbReference type="RefSeq" id="WP_159524279.1">
    <property type="nucleotide sequence ID" value="NZ_CP053642.1"/>
</dbReference>
<comment type="similarity">
    <text evidence="5">Belongs to the RimM family.</text>
</comment>
<dbReference type="PANTHER" id="PTHR33692">
    <property type="entry name" value="RIBOSOME MATURATION FACTOR RIMM"/>
    <property type="match status" value="1"/>
</dbReference>
<keyword evidence="3 5" id="KW-0698">rRNA processing</keyword>
<dbReference type="InterPro" id="IPR036976">
    <property type="entry name" value="RimM_N_sf"/>
</dbReference>
<evidence type="ECO:0000313" key="9">
    <source>
        <dbReference type="EMBL" id="QKD79483.1"/>
    </source>
</evidence>
<dbReference type="Gene3D" id="2.40.30.60">
    <property type="entry name" value="RimM"/>
    <property type="match status" value="1"/>
</dbReference>
<dbReference type="EMBL" id="CP053642">
    <property type="protein sequence ID" value="QKD79483.1"/>
    <property type="molecule type" value="Genomic_DNA"/>
</dbReference>
<dbReference type="GO" id="GO:0043022">
    <property type="term" value="F:ribosome binding"/>
    <property type="evidence" value="ECO:0007669"/>
    <property type="project" value="InterPro"/>
</dbReference>
<dbReference type="GO" id="GO:0042274">
    <property type="term" value="P:ribosomal small subunit biogenesis"/>
    <property type="evidence" value="ECO:0007669"/>
    <property type="project" value="UniProtKB-UniRule"/>
</dbReference>
<keyword evidence="1 5" id="KW-0963">Cytoplasm</keyword>
<dbReference type="InterPro" id="IPR056792">
    <property type="entry name" value="PRC_RimM"/>
</dbReference>
<comment type="function">
    <text evidence="5">An accessory protein needed during the final step in the assembly of 30S ribosomal subunit, possibly for assembly of the head region. Essential for efficient processing of 16S rRNA. May be needed both before and after RbfA during the maturation of 16S rRNA. It has affinity for free ribosomal 30S subunits but not for 70S ribosomes.</text>
</comment>
<dbReference type="InterPro" id="IPR011961">
    <property type="entry name" value="RimM"/>
</dbReference>
<keyword evidence="10" id="KW-1185">Reference proteome</keyword>
<proteinExistence type="inferred from homology"/>
<dbReference type="SUPFAM" id="SSF50447">
    <property type="entry name" value="Translation proteins"/>
    <property type="match status" value="1"/>
</dbReference>
<evidence type="ECO:0000256" key="2">
    <source>
        <dbReference type="ARBA" id="ARBA00022517"/>
    </source>
</evidence>
<dbReference type="InterPro" id="IPR011033">
    <property type="entry name" value="PRC_barrel-like_sf"/>
</dbReference>
<dbReference type="GO" id="GO:0006364">
    <property type="term" value="P:rRNA processing"/>
    <property type="evidence" value="ECO:0007669"/>
    <property type="project" value="UniProtKB-UniRule"/>
</dbReference>
<reference evidence="9 10" key="1">
    <citation type="submission" date="2020-05" db="EMBL/GenBank/DDBJ databases">
        <title>Actinomyces sp. zg-325.</title>
        <authorList>
            <person name="Yang C."/>
        </authorList>
    </citation>
    <scope>NUCLEOTIDE SEQUENCE [LARGE SCALE GENOMIC DNA]</scope>
    <source>
        <strain evidence="10">zg-325</strain>
    </source>
</reference>
<evidence type="ECO:0000256" key="3">
    <source>
        <dbReference type="ARBA" id="ARBA00022552"/>
    </source>
</evidence>
<feature type="domain" description="Ribosome maturation factor RimM PRC barrel" evidence="8">
    <location>
        <begin position="102"/>
        <end position="169"/>
    </location>
</feature>
<dbReference type="Gene3D" id="2.30.30.240">
    <property type="entry name" value="PRC-barrel domain"/>
    <property type="match status" value="1"/>
</dbReference>
<comment type="domain">
    <text evidence="5">The PRC barrel domain binds ribosomal protein uS19.</text>
</comment>
<evidence type="ECO:0000256" key="6">
    <source>
        <dbReference type="SAM" id="MobiDB-lite"/>
    </source>
</evidence>
<dbReference type="Pfam" id="PF01782">
    <property type="entry name" value="RimM"/>
    <property type="match status" value="1"/>
</dbReference>
<comment type="subunit">
    <text evidence="5">Binds ribosomal protein uS19.</text>
</comment>
<dbReference type="Pfam" id="PF24986">
    <property type="entry name" value="PRC_RimM"/>
    <property type="match status" value="1"/>
</dbReference>